<gene>
    <name evidence="1" type="ORF">EZS28_023871</name>
</gene>
<comment type="caution">
    <text evidence="1">The sequence shown here is derived from an EMBL/GenBank/DDBJ whole genome shotgun (WGS) entry which is preliminary data.</text>
</comment>
<accession>A0A5J4VDL7</accession>
<evidence type="ECO:0000313" key="2">
    <source>
        <dbReference type="Proteomes" id="UP000324800"/>
    </source>
</evidence>
<organism evidence="1 2">
    <name type="scientific">Streblomastix strix</name>
    <dbReference type="NCBI Taxonomy" id="222440"/>
    <lineage>
        <taxon>Eukaryota</taxon>
        <taxon>Metamonada</taxon>
        <taxon>Preaxostyla</taxon>
        <taxon>Oxymonadida</taxon>
        <taxon>Streblomastigidae</taxon>
        <taxon>Streblomastix</taxon>
    </lineage>
</organism>
<reference evidence="1 2" key="1">
    <citation type="submission" date="2019-03" db="EMBL/GenBank/DDBJ databases">
        <title>Single cell metagenomics reveals metabolic interactions within the superorganism composed of flagellate Streblomastix strix and complex community of Bacteroidetes bacteria on its surface.</title>
        <authorList>
            <person name="Treitli S.C."/>
            <person name="Kolisko M."/>
            <person name="Husnik F."/>
            <person name="Keeling P."/>
            <person name="Hampl V."/>
        </authorList>
    </citation>
    <scope>NUCLEOTIDE SEQUENCE [LARGE SCALE GENOMIC DNA]</scope>
    <source>
        <strain evidence="1">ST1C</strain>
    </source>
</reference>
<dbReference type="AlphaFoldDB" id="A0A5J4VDL7"/>
<dbReference type="Proteomes" id="UP000324800">
    <property type="component" value="Unassembled WGS sequence"/>
</dbReference>
<evidence type="ECO:0000313" key="1">
    <source>
        <dbReference type="EMBL" id="KAA6380601.1"/>
    </source>
</evidence>
<proteinExistence type="predicted"/>
<sequence length="98" mass="11081">MIRLIFLYSVHCVGFPRRAEVVWMQHFTHLPLLPPGCAVQERPALGCLELESGEGIWSLENNSSGRFYCWKHSDLPYTAAPLAVVCRVQAIRVCSTLH</sequence>
<name>A0A5J4VDL7_9EUKA</name>
<dbReference type="EMBL" id="SNRW01007800">
    <property type="protein sequence ID" value="KAA6380601.1"/>
    <property type="molecule type" value="Genomic_DNA"/>
</dbReference>
<protein>
    <submittedName>
        <fullName evidence="1">Uncharacterized protein</fullName>
    </submittedName>
</protein>